<dbReference type="InterPro" id="IPR050065">
    <property type="entry name" value="GlmU-like"/>
</dbReference>
<evidence type="ECO:0000313" key="5">
    <source>
        <dbReference type="Proteomes" id="UP000095200"/>
    </source>
</evidence>
<sequence length="242" mass="27322">MKAIILAAGRGSRLLSLTDDRPKCLVELGGKPLLHWQIEALKGAGIDDILVVRGYCKEQLVGNFETAENLRWNETNMVTSLMAAREWLQTEPCIVSYSDIIYPSDAVKTLVEFESERLSILYDPNWLSLWKKRFSDPLSDAESFVAHDGVLTDIGRTNVKLSEIKGQYMGLLKFTPDASSSVFDLLDKDQKFSDTLDMTTLLRLLIEKGKIVMAVPWQGTWCEVDSQEDLKVAEALFREEDL</sequence>
<keyword evidence="2" id="KW-0548">Nucleotidyltransferase</keyword>
<dbReference type="RefSeq" id="WP_069859617.1">
    <property type="nucleotide sequence ID" value="NZ_BDFE01000017.1"/>
</dbReference>
<dbReference type="EMBL" id="BDFE01000017">
    <property type="protein sequence ID" value="GAU09382.1"/>
    <property type="molecule type" value="Genomic_DNA"/>
</dbReference>
<dbReference type="PANTHER" id="PTHR43584">
    <property type="entry name" value="NUCLEOTIDYL TRANSFERASE"/>
    <property type="match status" value="1"/>
</dbReference>
<comment type="caution">
    <text evidence="4">The sequence shown here is derived from an EMBL/GenBank/DDBJ whole genome shotgun (WGS) entry which is preliminary data.</text>
</comment>
<dbReference type="CDD" id="cd02523">
    <property type="entry name" value="PC_cytidylyltransferase"/>
    <property type="match status" value="1"/>
</dbReference>
<dbReference type="InterPro" id="IPR029044">
    <property type="entry name" value="Nucleotide-diphossugar_trans"/>
</dbReference>
<gene>
    <name evidence="4" type="ORF">DPF_2108</name>
</gene>
<accession>A0A194AH24</accession>
<evidence type="ECO:0000259" key="3">
    <source>
        <dbReference type="Pfam" id="PF12804"/>
    </source>
</evidence>
<keyword evidence="5" id="KW-1185">Reference proteome</keyword>
<dbReference type="GO" id="GO:0016779">
    <property type="term" value="F:nucleotidyltransferase activity"/>
    <property type="evidence" value="ECO:0007669"/>
    <property type="project" value="UniProtKB-KW"/>
</dbReference>
<dbReference type="OrthoDB" id="9788272at2"/>
<dbReference type="PANTHER" id="PTHR43584:SF8">
    <property type="entry name" value="N-ACETYLMURAMATE ALPHA-1-PHOSPHATE URIDYLYLTRANSFERASE"/>
    <property type="match status" value="1"/>
</dbReference>
<proteinExistence type="predicted"/>
<dbReference type="InterPro" id="IPR025877">
    <property type="entry name" value="MobA-like_NTP_Trfase"/>
</dbReference>
<dbReference type="Pfam" id="PF12804">
    <property type="entry name" value="NTP_transf_3"/>
    <property type="match status" value="1"/>
</dbReference>
<protein>
    <recommendedName>
        <fullName evidence="3">MobA-like NTP transferase domain-containing protein</fullName>
    </recommendedName>
</protein>
<keyword evidence="1" id="KW-0808">Transferase</keyword>
<dbReference type="STRING" id="1592317.DPF_2108"/>
<evidence type="ECO:0000256" key="2">
    <source>
        <dbReference type="ARBA" id="ARBA00022695"/>
    </source>
</evidence>
<evidence type="ECO:0000256" key="1">
    <source>
        <dbReference type="ARBA" id="ARBA00022679"/>
    </source>
</evidence>
<evidence type="ECO:0000313" key="4">
    <source>
        <dbReference type="EMBL" id="GAU09382.1"/>
    </source>
</evidence>
<dbReference type="Gene3D" id="3.90.550.10">
    <property type="entry name" value="Spore Coat Polysaccharide Biosynthesis Protein SpsA, Chain A"/>
    <property type="match status" value="1"/>
</dbReference>
<reference evidence="5" key="1">
    <citation type="submission" date="2016-06" db="EMBL/GenBank/DDBJ databases">
        <title>Draft genome sequence of Desulfoplanes formicivorans strain Pf12B.</title>
        <authorList>
            <person name="Watanabe M."/>
            <person name="Kojima H."/>
            <person name="Fukui M."/>
        </authorList>
    </citation>
    <scope>NUCLEOTIDE SEQUENCE [LARGE SCALE GENOMIC DNA]</scope>
    <source>
        <strain evidence="5">Pf12B</strain>
    </source>
</reference>
<feature type="domain" description="MobA-like NTP transferase" evidence="3">
    <location>
        <begin position="3"/>
        <end position="112"/>
    </location>
</feature>
<dbReference type="Proteomes" id="UP000095200">
    <property type="component" value="Unassembled WGS sequence"/>
</dbReference>
<name>A0A194AH24_9BACT</name>
<dbReference type="AlphaFoldDB" id="A0A194AH24"/>
<dbReference type="SUPFAM" id="SSF53448">
    <property type="entry name" value="Nucleotide-diphospho-sugar transferases"/>
    <property type="match status" value="1"/>
</dbReference>
<organism evidence="4 5">
    <name type="scientific">Desulfoplanes formicivorans</name>
    <dbReference type="NCBI Taxonomy" id="1592317"/>
    <lineage>
        <taxon>Bacteria</taxon>
        <taxon>Pseudomonadati</taxon>
        <taxon>Thermodesulfobacteriota</taxon>
        <taxon>Desulfovibrionia</taxon>
        <taxon>Desulfovibrionales</taxon>
        <taxon>Desulfoplanaceae</taxon>
        <taxon>Desulfoplanes</taxon>
    </lineage>
</organism>